<accession>A0A9P1HD80</accession>
<dbReference type="OrthoDB" id="1029639at2759"/>
<dbReference type="Gene3D" id="2.60.40.150">
    <property type="entry name" value="C2 domain"/>
    <property type="match status" value="1"/>
</dbReference>
<organism evidence="1 2">
    <name type="scientific">Parascedosporium putredinis</name>
    <dbReference type="NCBI Taxonomy" id="1442378"/>
    <lineage>
        <taxon>Eukaryota</taxon>
        <taxon>Fungi</taxon>
        <taxon>Dikarya</taxon>
        <taxon>Ascomycota</taxon>
        <taxon>Pezizomycotina</taxon>
        <taxon>Sordariomycetes</taxon>
        <taxon>Hypocreomycetidae</taxon>
        <taxon>Microascales</taxon>
        <taxon>Microascaceae</taxon>
        <taxon>Parascedosporium</taxon>
    </lineage>
</organism>
<dbReference type="InterPro" id="IPR035892">
    <property type="entry name" value="C2_domain_sf"/>
</dbReference>
<reference evidence="1" key="1">
    <citation type="submission" date="2022-11" db="EMBL/GenBank/DDBJ databases">
        <authorList>
            <person name="Scott C."/>
            <person name="Bruce N."/>
        </authorList>
    </citation>
    <scope>NUCLEOTIDE SEQUENCE</scope>
</reference>
<dbReference type="Proteomes" id="UP000838763">
    <property type="component" value="Unassembled WGS sequence"/>
</dbReference>
<keyword evidence="2" id="KW-1185">Reference proteome</keyword>
<dbReference type="SUPFAM" id="SSF49562">
    <property type="entry name" value="C2 domain (Calcium/lipid-binding domain, CaLB)"/>
    <property type="match status" value="1"/>
</dbReference>
<protein>
    <recommendedName>
        <fullName evidence="3">C2 domain-containing protein</fullName>
    </recommendedName>
</protein>
<evidence type="ECO:0008006" key="3">
    <source>
        <dbReference type="Google" id="ProtNLM"/>
    </source>
</evidence>
<comment type="caution">
    <text evidence="1">The sequence shown here is derived from an EMBL/GenBank/DDBJ whole genome shotgun (WGS) entry which is preliminary data.</text>
</comment>
<sequence length="149" mass="16317">MVASAFGIAGRRQDLKPSVKVSWGDRNFRTVIKSDAPGMDIENPSFDQTFSFPITAGMVPGPPVRIALLDKEAETGAIEVSIEEVLAAANFAVEKKFDVGNGAQILAGVVSSHPILEDDMAIHLMNIRLRNSVCSERRRDVKRHSRGYH</sequence>
<evidence type="ECO:0000313" key="2">
    <source>
        <dbReference type="Proteomes" id="UP000838763"/>
    </source>
</evidence>
<name>A0A9P1HD80_9PEZI</name>
<evidence type="ECO:0000313" key="1">
    <source>
        <dbReference type="EMBL" id="CAI4220261.1"/>
    </source>
</evidence>
<dbReference type="AlphaFoldDB" id="A0A9P1HD80"/>
<dbReference type="EMBL" id="CALLCH030000021">
    <property type="protein sequence ID" value="CAI4220261.1"/>
    <property type="molecule type" value="Genomic_DNA"/>
</dbReference>
<gene>
    <name evidence="1" type="ORF">PPNO1_LOCUS9801</name>
</gene>
<proteinExistence type="predicted"/>